<name>A0A5C6ASS5_9BACT</name>
<dbReference type="Proteomes" id="UP000316213">
    <property type="component" value="Unassembled WGS sequence"/>
</dbReference>
<sequence length="565" mass="60904">MSHAVDISPSEVPAWRFRSIGRFLYTQNPFYLLSCFLIIYGLQVATVSQGDLVSRSLLLAGGIGCYTLLMAMTSIGVIRLGKVWEDGRSILLVVVVSLVALSTALDELCLTDPSTAMTLAIGGLFGGVLTTEVVLRSCRIAFPFWYRASYYAMLLVFFASPVLLGRAVAERHDRLANAGSVIFSCGIAVAMLLLIPAIRRGRSSVRHNGTPWRWPLYPLSAFVVLLVLAGIRSHAIWLSFGFFGESFGFEPFLLLPMLFAMLVLAVESDVHRRTPVWSIGTLYVAPAMLLCGLGARGMTRLPIADDLQLVAGSATTITMLSLTAFYAYAALRGVRHSEHALAGALIGTGLFAEISRPLQAAGIQSWVFVLLAALVYLLLAIRDWQSDLRWFAFAVLFSGALALAGPSLGRPNVGYACSAVFLSGAMLAIGWLFDTAFARGLRRMAAGCLTLGAGVLVAWHLDRASDNRAVIGLLAASAVTLGYWWLTRRFAWIYVFTVQATCLAVVVGQAWIEGGGIASVNVPLHSGMLCFAIGVMITAIKSGLGERLWPAVESSGRMGRFQMGL</sequence>
<feature type="transmembrane region" description="Helical" evidence="1">
    <location>
        <begin position="276"/>
        <end position="295"/>
    </location>
</feature>
<feature type="transmembrane region" description="Helical" evidence="1">
    <location>
        <begin position="444"/>
        <end position="461"/>
    </location>
</feature>
<feature type="transmembrane region" description="Helical" evidence="1">
    <location>
        <begin position="524"/>
        <end position="540"/>
    </location>
</feature>
<feature type="transmembrane region" description="Helical" evidence="1">
    <location>
        <begin position="340"/>
        <end position="357"/>
    </location>
</feature>
<feature type="transmembrane region" description="Helical" evidence="1">
    <location>
        <begin position="246"/>
        <end position="264"/>
    </location>
</feature>
<feature type="transmembrane region" description="Helical" evidence="1">
    <location>
        <begin position="363"/>
        <end position="381"/>
    </location>
</feature>
<dbReference type="RefSeq" id="WP_146575679.1">
    <property type="nucleotide sequence ID" value="NZ_SJPM01000001.1"/>
</dbReference>
<keyword evidence="1" id="KW-0472">Membrane</keyword>
<feature type="transmembrane region" description="Helical" evidence="1">
    <location>
        <begin position="388"/>
        <end position="407"/>
    </location>
</feature>
<feature type="transmembrane region" description="Helical" evidence="1">
    <location>
        <begin position="89"/>
        <end position="105"/>
    </location>
</feature>
<protein>
    <submittedName>
        <fullName evidence="2">Uncharacterized protein</fullName>
    </submittedName>
</protein>
<accession>A0A5C6ASS5</accession>
<comment type="caution">
    <text evidence="2">The sequence shown here is derived from an EMBL/GenBank/DDBJ whole genome shotgun (WGS) entry which is preliminary data.</text>
</comment>
<feature type="transmembrane region" description="Helical" evidence="1">
    <location>
        <begin position="307"/>
        <end position="328"/>
    </location>
</feature>
<feature type="transmembrane region" description="Helical" evidence="1">
    <location>
        <begin position="117"/>
        <end position="138"/>
    </location>
</feature>
<feature type="transmembrane region" description="Helical" evidence="1">
    <location>
        <begin position="216"/>
        <end position="240"/>
    </location>
</feature>
<feature type="transmembrane region" description="Helical" evidence="1">
    <location>
        <begin position="413"/>
        <end position="432"/>
    </location>
</feature>
<organism evidence="2 3">
    <name type="scientific">Neorhodopirellula pilleata</name>
    <dbReference type="NCBI Taxonomy" id="2714738"/>
    <lineage>
        <taxon>Bacteria</taxon>
        <taxon>Pseudomonadati</taxon>
        <taxon>Planctomycetota</taxon>
        <taxon>Planctomycetia</taxon>
        <taxon>Pirellulales</taxon>
        <taxon>Pirellulaceae</taxon>
        <taxon>Neorhodopirellula</taxon>
    </lineage>
</organism>
<gene>
    <name evidence="2" type="ORF">Pla100_00110</name>
</gene>
<dbReference type="AlphaFoldDB" id="A0A5C6ASS5"/>
<evidence type="ECO:0000313" key="2">
    <source>
        <dbReference type="EMBL" id="TWU03093.1"/>
    </source>
</evidence>
<keyword evidence="3" id="KW-1185">Reference proteome</keyword>
<evidence type="ECO:0000313" key="3">
    <source>
        <dbReference type="Proteomes" id="UP000316213"/>
    </source>
</evidence>
<feature type="transmembrane region" description="Helical" evidence="1">
    <location>
        <begin position="28"/>
        <end position="45"/>
    </location>
</feature>
<keyword evidence="1" id="KW-0812">Transmembrane</keyword>
<feature type="transmembrane region" description="Helical" evidence="1">
    <location>
        <begin position="57"/>
        <end position="77"/>
    </location>
</feature>
<keyword evidence="1" id="KW-1133">Transmembrane helix</keyword>
<reference evidence="2 3" key="1">
    <citation type="submission" date="2019-02" db="EMBL/GenBank/DDBJ databases">
        <title>Deep-cultivation of Planctomycetes and their phenomic and genomic characterization uncovers novel biology.</title>
        <authorList>
            <person name="Wiegand S."/>
            <person name="Jogler M."/>
            <person name="Boedeker C."/>
            <person name="Pinto D."/>
            <person name="Vollmers J."/>
            <person name="Rivas-Marin E."/>
            <person name="Kohn T."/>
            <person name="Peeters S.H."/>
            <person name="Heuer A."/>
            <person name="Rast P."/>
            <person name="Oberbeckmann S."/>
            <person name="Bunk B."/>
            <person name="Jeske O."/>
            <person name="Meyerdierks A."/>
            <person name="Storesund J.E."/>
            <person name="Kallscheuer N."/>
            <person name="Luecker S."/>
            <person name="Lage O.M."/>
            <person name="Pohl T."/>
            <person name="Merkel B.J."/>
            <person name="Hornburger P."/>
            <person name="Mueller R.-W."/>
            <person name="Bruemmer F."/>
            <person name="Labrenz M."/>
            <person name="Spormann A.M."/>
            <person name="Op Den Camp H."/>
            <person name="Overmann J."/>
            <person name="Amann R."/>
            <person name="Jetten M.S.M."/>
            <person name="Mascher T."/>
            <person name="Medema M.H."/>
            <person name="Devos D.P."/>
            <person name="Kaster A.-K."/>
            <person name="Ovreas L."/>
            <person name="Rohde M."/>
            <person name="Galperin M.Y."/>
            <person name="Jogler C."/>
        </authorList>
    </citation>
    <scope>NUCLEOTIDE SEQUENCE [LARGE SCALE GENOMIC DNA]</scope>
    <source>
        <strain evidence="2 3">Pla100</strain>
    </source>
</reference>
<dbReference type="OrthoDB" id="213779at2"/>
<feature type="transmembrane region" description="Helical" evidence="1">
    <location>
        <begin position="467"/>
        <end position="486"/>
    </location>
</feature>
<feature type="transmembrane region" description="Helical" evidence="1">
    <location>
        <begin position="150"/>
        <end position="169"/>
    </location>
</feature>
<dbReference type="EMBL" id="SJPM01000001">
    <property type="protein sequence ID" value="TWU03093.1"/>
    <property type="molecule type" value="Genomic_DNA"/>
</dbReference>
<proteinExistence type="predicted"/>
<evidence type="ECO:0000256" key="1">
    <source>
        <dbReference type="SAM" id="Phobius"/>
    </source>
</evidence>
<feature type="transmembrane region" description="Helical" evidence="1">
    <location>
        <begin position="175"/>
        <end position="195"/>
    </location>
</feature>
<feature type="transmembrane region" description="Helical" evidence="1">
    <location>
        <begin position="493"/>
        <end position="512"/>
    </location>
</feature>